<comment type="caution">
    <text evidence="1">The sequence shown here is derived from an EMBL/GenBank/DDBJ whole genome shotgun (WGS) entry which is preliminary data.</text>
</comment>
<keyword evidence="2" id="KW-1185">Reference proteome</keyword>
<name>A0AAV4CS11_9GAST</name>
<proteinExistence type="predicted"/>
<organism evidence="1 2">
    <name type="scientific">Plakobranchus ocellatus</name>
    <dbReference type="NCBI Taxonomy" id="259542"/>
    <lineage>
        <taxon>Eukaryota</taxon>
        <taxon>Metazoa</taxon>
        <taxon>Spiralia</taxon>
        <taxon>Lophotrochozoa</taxon>
        <taxon>Mollusca</taxon>
        <taxon>Gastropoda</taxon>
        <taxon>Heterobranchia</taxon>
        <taxon>Euthyneura</taxon>
        <taxon>Panpulmonata</taxon>
        <taxon>Sacoglossa</taxon>
        <taxon>Placobranchoidea</taxon>
        <taxon>Plakobranchidae</taxon>
        <taxon>Plakobranchus</taxon>
    </lineage>
</organism>
<sequence length="269" mass="29653">MPKRNNPFGDHSSLQLKMHVGEKEVDKGVCQQTRMQTVYERTRALLFNGMKSNAEAEMVVDVNYNHTLHDGGLGCGENPHWQNSSLKQLHLNRNCELVNSEGTESIDMETDSYLKANCDGAIPKVPSVFMFDTAASGPCIASPMLPFGLHFGRSSGAFSPINSAASSEALDHEADCSLGPSNQNAFSVLMQGPLRSTCPNNESGSRACHNCRKPVQTRDVIKCQFCEQYICSNCVRQCYGCFQHYCQLCSVVNYDQSSERAICLTCDGR</sequence>
<evidence type="ECO:0000313" key="1">
    <source>
        <dbReference type="EMBL" id="GFO34693.1"/>
    </source>
</evidence>
<dbReference type="GO" id="GO:0097191">
    <property type="term" value="P:extrinsic apoptotic signaling pathway"/>
    <property type="evidence" value="ECO:0007669"/>
    <property type="project" value="TreeGrafter"/>
</dbReference>
<gene>
    <name evidence="1" type="ORF">PoB_006119800</name>
</gene>
<dbReference type="EMBL" id="BLXT01006926">
    <property type="protein sequence ID" value="GFO34693.1"/>
    <property type="molecule type" value="Genomic_DNA"/>
</dbReference>
<dbReference type="PANTHER" id="PTHR14365:SF1">
    <property type="entry name" value="APOPTOSIS REGULATORY PROTEIN SIVA"/>
    <property type="match status" value="1"/>
</dbReference>
<dbReference type="Pfam" id="PF05458">
    <property type="entry name" value="Siva"/>
    <property type="match status" value="2"/>
</dbReference>
<dbReference type="PANTHER" id="PTHR14365">
    <property type="entry name" value="APOPTOSIS REGULATORY PROTEIN SIVA"/>
    <property type="match status" value="1"/>
</dbReference>
<dbReference type="AlphaFoldDB" id="A0AAV4CS11"/>
<accession>A0AAV4CS11</accession>
<reference evidence="1 2" key="1">
    <citation type="journal article" date="2021" name="Elife">
        <title>Chloroplast acquisition without the gene transfer in kleptoplastic sea slugs, Plakobranchus ocellatus.</title>
        <authorList>
            <person name="Maeda T."/>
            <person name="Takahashi S."/>
            <person name="Yoshida T."/>
            <person name="Shimamura S."/>
            <person name="Takaki Y."/>
            <person name="Nagai Y."/>
            <person name="Toyoda A."/>
            <person name="Suzuki Y."/>
            <person name="Arimoto A."/>
            <person name="Ishii H."/>
            <person name="Satoh N."/>
            <person name="Nishiyama T."/>
            <person name="Hasebe M."/>
            <person name="Maruyama T."/>
            <person name="Minagawa J."/>
            <person name="Obokata J."/>
            <person name="Shigenobu S."/>
        </authorList>
    </citation>
    <scope>NUCLEOTIDE SEQUENCE [LARGE SCALE GENOMIC DNA]</scope>
</reference>
<dbReference type="Proteomes" id="UP000735302">
    <property type="component" value="Unassembled WGS sequence"/>
</dbReference>
<protein>
    <submittedName>
        <fullName evidence="1">Apoptosis regulatory protein siva</fullName>
    </submittedName>
</protein>
<dbReference type="GO" id="GO:0005175">
    <property type="term" value="F:CD27 receptor binding"/>
    <property type="evidence" value="ECO:0007669"/>
    <property type="project" value="TreeGrafter"/>
</dbReference>
<evidence type="ECO:0000313" key="2">
    <source>
        <dbReference type="Proteomes" id="UP000735302"/>
    </source>
</evidence>
<dbReference type="InterPro" id="IPR022773">
    <property type="entry name" value="Siva"/>
</dbReference>